<keyword evidence="2" id="KW-0808">Transferase</keyword>
<dbReference type="HOGENOM" id="CLU_3113128_0_0_2"/>
<dbReference type="EC" id="2.7.7.49" evidence="2"/>
<keyword evidence="2" id="KW-0548">Nucleotidyltransferase</keyword>
<protein>
    <submittedName>
        <fullName evidence="2">Retron-type RNA-directed DNA polymerase</fullName>
        <ecNumber evidence="2">2.7.7.49</ecNumber>
    </submittedName>
</protein>
<organism evidence="2 3">
    <name type="scientific">Methanosarcina siciliae C2J</name>
    <dbReference type="NCBI Taxonomy" id="1434118"/>
    <lineage>
        <taxon>Archaea</taxon>
        <taxon>Methanobacteriati</taxon>
        <taxon>Methanobacteriota</taxon>
        <taxon>Stenosarchaea group</taxon>
        <taxon>Methanomicrobia</taxon>
        <taxon>Methanosarcinales</taxon>
        <taxon>Methanosarcinaceae</taxon>
        <taxon>Methanosarcina</taxon>
    </lineage>
</organism>
<dbReference type="AlphaFoldDB" id="A0A0E3LEC4"/>
<dbReference type="KEGG" id="msj:MSSAC_4186"/>
<evidence type="ECO:0000313" key="3">
    <source>
        <dbReference type="Proteomes" id="UP000033123"/>
    </source>
</evidence>
<dbReference type="EMBL" id="CP009508">
    <property type="protein sequence ID" value="AKB38776.1"/>
    <property type="molecule type" value="Genomic_DNA"/>
</dbReference>
<dbReference type="Proteomes" id="UP000033123">
    <property type="component" value="Chromosome"/>
</dbReference>
<sequence>MEKFSNAKIVRQRLASLKKNPFIDKEYFEQWKFMEYHRKKRTTNPNSVLN</sequence>
<dbReference type="GO" id="GO:0003964">
    <property type="term" value="F:RNA-directed DNA polymerase activity"/>
    <property type="evidence" value="ECO:0007669"/>
    <property type="project" value="UniProtKB-KW"/>
</dbReference>
<gene>
    <name evidence="1" type="ORF">MSSAC_2675</name>
    <name evidence="2" type="ORF">MSSAC_4186</name>
</gene>
<accession>A0A0E3LEC4</accession>
<dbReference type="PATRIC" id="fig|1434118.4.peg.3483"/>
<dbReference type="KEGG" id="msj:MSSAC_2675"/>
<dbReference type="EMBL" id="CP009508">
    <property type="protein sequence ID" value="AKB37265.1"/>
    <property type="molecule type" value="Genomic_DNA"/>
</dbReference>
<dbReference type="STRING" id="1434118.MSSAC_2675"/>
<keyword evidence="2" id="KW-0695">RNA-directed DNA polymerase</keyword>
<name>A0A0E3LEC4_9EURY</name>
<proteinExistence type="predicted"/>
<reference evidence="2 3" key="1">
    <citation type="submission" date="2014-07" db="EMBL/GenBank/DDBJ databases">
        <title>Methanogenic archaea and the global carbon cycle.</title>
        <authorList>
            <person name="Henriksen J.R."/>
            <person name="Luke J."/>
            <person name="Reinhart S."/>
            <person name="Benedict M.N."/>
            <person name="Youngblut N.D."/>
            <person name="Metcalf M.E."/>
            <person name="Whitaker R.J."/>
            <person name="Metcalf W.W."/>
        </authorList>
    </citation>
    <scope>NUCLEOTIDE SEQUENCE [LARGE SCALE GENOMIC DNA]</scope>
    <source>
        <strain evidence="2 3">C2J</strain>
    </source>
</reference>
<evidence type="ECO:0000313" key="2">
    <source>
        <dbReference type="EMBL" id="AKB38776.1"/>
    </source>
</evidence>
<evidence type="ECO:0000313" key="1">
    <source>
        <dbReference type="EMBL" id="AKB37265.1"/>
    </source>
</evidence>